<comment type="caution">
    <text evidence="2">The sequence shown here is derived from an EMBL/GenBank/DDBJ whole genome shotgun (WGS) entry which is preliminary data.</text>
</comment>
<dbReference type="EMBL" id="BMGG01000002">
    <property type="protein sequence ID" value="GGC53301.1"/>
    <property type="molecule type" value="Genomic_DNA"/>
</dbReference>
<evidence type="ECO:0000256" key="1">
    <source>
        <dbReference type="SAM" id="MobiDB-lite"/>
    </source>
</evidence>
<dbReference type="Proteomes" id="UP000637002">
    <property type="component" value="Unassembled WGS sequence"/>
</dbReference>
<dbReference type="RefSeq" id="WP_188608094.1">
    <property type="nucleotide sequence ID" value="NZ_BMGG01000002.1"/>
</dbReference>
<dbReference type="AlphaFoldDB" id="A0A916X849"/>
<keyword evidence="3" id="KW-1185">Reference proteome</keyword>
<gene>
    <name evidence="2" type="ORF">GCM10010994_10440</name>
</gene>
<feature type="region of interest" description="Disordered" evidence="1">
    <location>
        <begin position="64"/>
        <end position="86"/>
    </location>
</feature>
<sequence>MEMDLNEVVLVDGPAAAIMEAIVKVSDTTDQLDRTALADLRSRCETLNEFQLLRAASSLLQAAIEHGEGRTPERGRRPASGRETAA</sequence>
<reference evidence="2" key="1">
    <citation type="journal article" date="2014" name="Int. J. Syst. Evol. Microbiol.">
        <title>Complete genome sequence of Corynebacterium casei LMG S-19264T (=DSM 44701T), isolated from a smear-ripened cheese.</title>
        <authorList>
            <consortium name="US DOE Joint Genome Institute (JGI-PGF)"/>
            <person name="Walter F."/>
            <person name="Albersmeier A."/>
            <person name="Kalinowski J."/>
            <person name="Ruckert C."/>
        </authorList>
    </citation>
    <scope>NUCLEOTIDE SEQUENCE</scope>
    <source>
        <strain evidence="2">CGMCC 1.12919</strain>
    </source>
</reference>
<name>A0A916X849_9HYPH</name>
<protein>
    <submittedName>
        <fullName evidence="2">Uncharacterized protein</fullName>
    </submittedName>
</protein>
<feature type="compositionally biased region" description="Basic and acidic residues" evidence="1">
    <location>
        <begin position="65"/>
        <end position="76"/>
    </location>
</feature>
<reference evidence="2" key="2">
    <citation type="submission" date="2020-09" db="EMBL/GenBank/DDBJ databases">
        <authorList>
            <person name="Sun Q."/>
            <person name="Zhou Y."/>
        </authorList>
    </citation>
    <scope>NUCLEOTIDE SEQUENCE</scope>
    <source>
        <strain evidence="2">CGMCC 1.12919</strain>
    </source>
</reference>
<accession>A0A916X849</accession>
<evidence type="ECO:0000313" key="3">
    <source>
        <dbReference type="Proteomes" id="UP000637002"/>
    </source>
</evidence>
<organism evidence="2 3">
    <name type="scientific">Chelatococcus reniformis</name>
    <dbReference type="NCBI Taxonomy" id="1494448"/>
    <lineage>
        <taxon>Bacteria</taxon>
        <taxon>Pseudomonadati</taxon>
        <taxon>Pseudomonadota</taxon>
        <taxon>Alphaproteobacteria</taxon>
        <taxon>Hyphomicrobiales</taxon>
        <taxon>Chelatococcaceae</taxon>
        <taxon>Chelatococcus</taxon>
    </lineage>
</organism>
<evidence type="ECO:0000313" key="2">
    <source>
        <dbReference type="EMBL" id="GGC53301.1"/>
    </source>
</evidence>
<proteinExistence type="predicted"/>